<keyword evidence="7 8" id="KW-0501">Molybdenum cofactor biosynthesis</keyword>
<organism evidence="10 11">
    <name type="scientific">Maricaulis maris</name>
    <dbReference type="NCBI Taxonomy" id="74318"/>
    <lineage>
        <taxon>Bacteria</taxon>
        <taxon>Pseudomonadati</taxon>
        <taxon>Pseudomonadota</taxon>
        <taxon>Alphaproteobacteria</taxon>
        <taxon>Maricaulales</taxon>
        <taxon>Maricaulaceae</taxon>
        <taxon>Maricaulis</taxon>
    </lineage>
</organism>
<dbReference type="InterPro" id="IPR013482">
    <property type="entry name" value="Molybde_CF_guanTrfase"/>
</dbReference>
<dbReference type="InterPro" id="IPR025877">
    <property type="entry name" value="MobA-like_NTP_Trfase"/>
</dbReference>
<comment type="subcellular location">
    <subcellularLocation>
        <location evidence="8">Cytoplasm</location>
    </subcellularLocation>
</comment>
<feature type="binding site" evidence="8">
    <location>
        <position position="21"/>
    </location>
    <ligand>
        <name>GTP</name>
        <dbReference type="ChEBI" id="CHEBI:37565"/>
    </ligand>
</feature>
<evidence type="ECO:0000256" key="5">
    <source>
        <dbReference type="ARBA" id="ARBA00022842"/>
    </source>
</evidence>
<gene>
    <name evidence="8" type="primary">mobA</name>
    <name evidence="10" type="ORF">C7435_2459</name>
</gene>
<dbReference type="SUPFAM" id="SSF53448">
    <property type="entry name" value="Nucleotide-diphospho-sugar transferases"/>
    <property type="match status" value="1"/>
</dbReference>
<evidence type="ECO:0000256" key="2">
    <source>
        <dbReference type="ARBA" id="ARBA00022679"/>
    </source>
</evidence>
<evidence type="ECO:0000256" key="6">
    <source>
        <dbReference type="ARBA" id="ARBA00023134"/>
    </source>
</evidence>
<dbReference type="HAMAP" id="MF_00316">
    <property type="entry name" value="MobA"/>
    <property type="match status" value="1"/>
</dbReference>
<dbReference type="EC" id="2.7.7.77" evidence="8"/>
<comment type="caution">
    <text evidence="10">The sequence shown here is derived from an EMBL/GenBank/DDBJ whole genome shotgun (WGS) entry which is preliminary data.</text>
</comment>
<evidence type="ECO:0000313" key="11">
    <source>
        <dbReference type="Proteomes" id="UP000273675"/>
    </source>
</evidence>
<dbReference type="GO" id="GO:0046872">
    <property type="term" value="F:metal ion binding"/>
    <property type="evidence" value="ECO:0007669"/>
    <property type="project" value="UniProtKB-KW"/>
</dbReference>
<dbReference type="Gene3D" id="3.90.550.10">
    <property type="entry name" value="Spore Coat Polysaccharide Biosynthesis Protein SpsA, Chain A"/>
    <property type="match status" value="1"/>
</dbReference>
<dbReference type="GO" id="GO:0005525">
    <property type="term" value="F:GTP binding"/>
    <property type="evidence" value="ECO:0007669"/>
    <property type="project" value="UniProtKB-UniRule"/>
</dbReference>
<accession>A0A495D367</accession>
<dbReference type="InterPro" id="IPR029044">
    <property type="entry name" value="Nucleotide-diphossugar_trans"/>
</dbReference>
<evidence type="ECO:0000256" key="7">
    <source>
        <dbReference type="ARBA" id="ARBA00023150"/>
    </source>
</evidence>
<dbReference type="Proteomes" id="UP000273675">
    <property type="component" value="Unassembled WGS sequence"/>
</dbReference>
<feature type="binding site" evidence="8">
    <location>
        <begin position="8"/>
        <end position="10"/>
    </location>
    <ligand>
        <name>GTP</name>
        <dbReference type="ChEBI" id="CHEBI:37565"/>
    </ligand>
</feature>
<comment type="domain">
    <text evidence="8">The N-terminal domain determines nucleotide recognition and specific binding, while the C-terminal domain determines the specific binding to the target protein.</text>
</comment>
<dbReference type="CDD" id="cd02503">
    <property type="entry name" value="MobA"/>
    <property type="match status" value="1"/>
</dbReference>
<feature type="domain" description="MobA-like NTP transferase" evidence="9">
    <location>
        <begin position="5"/>
        <end position="130"/>
    </location>
</feature>
<evidence type="ECO:0000256" key="8">
    <source>
        <dbReference type="HAMAP-Rule" id="MF_00316"/>
    </source>
</evidence>
<dbReference type="PANTHER" id="PTHR19136:SF81">
    <property type="entry name" value="MOLYBDENUM COFACTOR GUANYLYLTRANSFERASE"/>
    <property type="match status" value="1"/>
</dbReference>
<comment type="similarity">
    <text evidence="8">Belongs to the MobA family.</text>
</comment>
<dbReference type="GO" id="GO:0061603">
    <property type="term" value="F:molybdenum cofactor guanylyltransferase activity"/>
    <property type="evidence" value="ECO:0007669"/>
    <property type="project" value="UniProtKB-EC"/>
</dbReference>
<feature type="binding site" evidence="8">
    <location>
        <position position="63"/>
    </location>
    <ligand>
        <name>GTP</name>
        <dbReference type="ChEBI" id="CHEBI:37565"/>
    </ligand>
</feature>
<keyword evidence="2 8" id="KW-0808">Transferase</keyword>
<keyword evidence="1 8" id="KW-0963">Cytoplasm</keyword>
<evidence type="ECO:0000259" key="9">
    <source>
        <dbReference type="Pfam" id="PF12804"/>
    </source>
</evidence>
<name>A0A495D367_9PROT</name>
<dbReference type="Pfam" id="PF12804">
    <property type="entry name" value="NTP_transf_3"/>
    <property type="match status" value="1"/>
</dbReference>
<evidence type="ECO:0000256" key="1">
    <source>
        <dbReference type="ARBA" id="ARBA00022490"/>
    </source>
</evidence>
<evidence type="ECO:0000256" key="3">
    <source>
        <dbReference type="ARBA" id="ARBA00022723"/>
    </source>
</evidence>
<keyword evidence="6 8" id="KW-0342">GTP-binding</keyword>
<keyword evidence="4 8" id="KW-0547">Nucleotide-binding</keyword>
<comment type="cofactor">
    <cofactor evidence="8">
        <name>Mg(2+)</name>
        <dbReference type="ChEBI" id="CHEBI:18420"/>
    </cofactor>
</comment>
<proteinExistence type="inferred from homology"/>
<keyword evidence="3 8" id="KW-0479">Metal-binding</keyword>
<evidence type="ECO:0000256" key="4">
    <source>
        <dbReference type="ARBA" id="ARBA00022741"/>
    </source>
</evidence>
<keyword evidence="5 8" id="KW-0460">Magnesium</keyword>
<comment type="caution">
    <text evidence="8">Lacks conserved residue(s) required for the propagation of feature annotation.</text>
</comment>
<dbReference type="RefSeq" id="WP_121211807.1">
    <property type="nucleotide sequence ID" value="NZ_RBIM01000005.1"/>
</dbReference>
<feature type="binding site" evidence="8">
    <location>
        <position position="98"/>
    </location>
    <ligand>
        <name>Mg(2+)</name>
        <dbReference type="ChEBI" id="CHEBI:18420"/>
    </ligand>
</feature>
<comment type="catalytic activity">
    <reaction evidence="8">
        <text>Mo-molybdopterin + GTP + H(+) = Mo-molybdopterin guanine dinucleotide + diphosphate</text>
        <dbReference type="Rhea" id="RHEA:34243"/>
        <dbReference type="ChEBI" id="CHEBI:15378"/>
        <dbReference type="ChEBI" id="CHEBI:33019"/>
        <dbReference type="ChEBI" id="CHEBI:37565"/>
        <dbReference type="ChEBI" id="CHEBI:71302"/>
        <dbReference type="ChEBI" id="CHEBI:71310"/>
        <dbReference type="EC" id="2.7.7.77"/>
    </reaction>
</comment>
<keyword evidence="10" id="KW-0548">Nucleotidyltransferase</keyword>
<dbReference type="OrthoDB" id="9788394at2"/>
<dbReference type="PANTHER" id="PTHR19136">
    <property type="entry name" value="MOLYBDENUM COFACTOR GUANYLYLTRANSFERASE"/>
    <property type="match status" value="1"/>
</dbReference>
<sequence>MTRFGIILAGGQSRRMGGVDKAGLELGGRRLIDHVITRLTPQVDTVLIAGPDDYGSGLATLPDPEDGPVGPAAGLLAAARHVIAVGATDPALVTVPVDTPFLATDLVHRLCADPLPAVAQSGGRLQPAFSAWRPDTLLALLADLPPGSGPALAALADAAAAHRVDFAVGDAFLNINTVTDLEQARRRLAATPSD</sequence>
<dbReference type="AlphaFoldDB" id="A0A495D367"/>
<dbReference type="GO" id="GO:1902758">
    <property type="term" value="P:bis(molybdopterin guanine dinucleotide)molybdenum biosynthetic process"/>
    <property type="evidence" value="ECO:0007669"/>
    <property type="project" value="TreeGrafter"/>
</dbReference>
<protein>
    <recommendedName>
        <fullName evidence="8">Molybdenum cofactor guanylyltransferase</fullName>
        <shortName evidence="8">MoCo guanylyltransferase</shortName>
        <ecNumber evidence="8">2.7.7.77</ecNumber>
    </recommendedName>
    <alternativeName>
        <fullName evidence="8">GTP:molybdopterin guanylyltransferase</fullName>
    </alternativeName>
    <alternativeName>
        <fullName evidence="8">Mo-MPT guanylyltransferase</fullName>
    </alternativeName>
    <alternativeName>
        <fullName evidence="8">Molybdopterin guanylyltransferase</fullName>
    </alternativeName>
    <alternativeName>
        <fullName evidence="8">Molybdopterin-guanine dinucleotide synthase</fullName>
        <shortName evidence="8">MGD synthase</shortName>
    </alternativeName>
</protein>
<comment type="subunit">
    <text evidence="8">Monomer.</text>
</comment>
<feature type="binding site" evidence="8">
    <location>
        <position position="98"/>
    </location>
    <ligand>
        <name>GTP</name>
        <dbReference type="ChEBI" id="CHEBI:37565"/>
    </ligand>
</feature>
<comment type="function">
    <text evidence="8">Transfers a GMP moiety from GTP to Mo-molybdopterin (Mo-MPT) cofactor (Moco or molybdenum cofactor) to form Mo-molybdopterin guanine dinucleotide (Mo-MGD) cofactor.</text>
</comment>
<reference evidence="10 11" key="1">
    <citation type="submission" date="2018-10" db="EMBL/GenBank/DDBJ databases">
        <title>Genomic Encyclopedia of Type Strains, Phase IV (KMG-IV): sequencing the most valuable type-strain genomes for metagenomic binning, comparative biology and taxonomic classification.</title>
        <authorList>
            <person name="Goeker M."/>
        </authorList>
    </citation>
    <scope>NUCLEOTIDE SEQUENCE [LARGE SCALE GENOMIC DNA]</scope>
    <source>
        <strain evidence="10 11">DSM 4734</strain>
    </source>
</reference>
<dbReference type="EMBL" id="RBIM01000005">
    <property type="protein sequence ID" value="RKQ96207.1"/>
    <property type="molecule type" value="Genomic_DNA"/>
</dbReference>
<dbReference type="GO" id="GO:0005737">
    <property type="term" value="C:cytoplasm"/>
    <property type="evidence" value="ECO:0007669"/>
    <property type="project" value="UniProtKB-SubCell"/>
</dbReference>
<evidence type="ECO:0000313" key="10">
    <source>
        <dbReference type="EMBL" id="RKQ96207.1"/>
    </source>
</evidence>